<sequence length="201" mass="21414">MEQVLEAVLYLPLCATPKEGFCFAGVQTEARVANLTWIGGRGILVASDPGAYKHDDTVSTVSVLNSGIQTVNLAHQMVQNSYRAHSGQATCVVAFLHKDPVFLSCGEDNTILLEDICCPKPASQMGHGVSGYLLDSLTLCPQQAKVFSASCALSSGVQSYAPLLASVSDKPLTCLGWDHEVLHHFMPTEPLPEPGTKSVAK</sequence>
<dbReference type="InterPro" id="IPR036322">
    <property type="entry name" value="WD40_repeat_dom_sf"/>
</dbReference>
<keyword evidence="3" id="KW-0963">Cytoplasm</keyword>
<evidence type="ECO:0000256" key="4">
    <source>
        <dbReference type="ARBA" id="ARBA00022553"/>
    </source>
</evidence>
<keyword evidence="7" id="KW-1185">Reference proteome</keyword>
<comment type="caution">
    <text evidence="6">The sequence shown here is derived from an EMBL/GenBank/DDBJ whole genome shotgun (WGS) entry which is preliminary data.</text>
</comment>
<evidence type="ECO:0000256" key="1">
    <source>
        <dbReference type="ARBA" id="ARBA00004123"/>
    </source>
</evidence>
<keyword evidence="4" id="KW-0597">Phosphoprotein</keyword>
<evidence type="ECO:0000313" key="6">
    <source>
        <dbReference type="EMBL" id="KAB0345008.1"/>
    </source>
</evidence>
<comment type="subcellular location">
    <subcellularLocation>
        <location evidence="2">Cytoplasm</location>
    </subcellularLocation>
    <subcellularLocation>
        <location evidence="1">Nucleus</location>
    </subcellularLocation>
</comment>
<dbReference type="GO" id="GO:0005634">
    <property type="term" value="C:nucleus"/>
    <property type="evidence" value="ECO:0007669"/>
    <property type="project" value="UniProtKB-SubCell"/>
</dbReference>
<dbReference type="PANTHER" id="PTHR46853">
    <property type="entry name" value="METHYLOSOME PROTEIN 50"/>
    <property type="match status" value="1"/>
</dbReference>
<accession>A0A5N3V7V8</accession>
<dbReference type="InterPro" id="IPR052139">
    <property type="entry name" value="Methylosome_Comp_WDR77"/>
</dbReference>
<evidence type="ECO:0000256" key="5">
    <source>
        <dbReference type="ARBA" id="ARBA00023242"/>
    </source>
</evidence>
<gene>
    <name evidence="6" type="ORF">FD754_021934</name>
</gene>
<evidence type="ECO:0000313" key="7">
    <source>
        <dbReference type="Proteomes" id="UP000326458"/>
    </source>
</evidence>
<evidence type="ECO:0000256" key="2">
    <source>
        <dbReference type="ARBA" id="ARBA00004496"/>
    </source>
</evidence>
<evidence type="ECO:0000256" key="3">
    <source>
        <dbReference type="ARBA" id="ARBA00022490"/>
    </source>
</evidence>
<dbReference type="Gene3D" id="2.130.10.10">
    <property type="entry name" value="YVTN repeat-like/Quinoprotein amine dehydrogenase"/>
    <property type="match status" value="1"/>
</dbReference>
<dbReference type="GO" id="GO:0007309">
    <property type="term" value="P:oocyte axis specification"/>
    <property type="evidence" value="ECO:0007669"/>
    <property type="project" value="TreeGrafter"/>
</dbReference>
<dbReference type="AlphaFoldDB" id="A0A5N3V7V8"/>
<dbReference type="GO" id="GO:0034709">
    <property type="term" value="C:methylosome"/>
    <property type="evidence" value="ECO:0007669"/>
    <property type="project" value="TreeGrafter"/>
</dbReference>
<dbReference type="SUPFAM" id="SSF50978">
    <property type="entry name" value="WD40 repeat-like"/>
    <property type="match status" value="1"/>
</dbReference>
<dbReference type="Proteomes" id="UP000326458">
    <property type="component" value="Unassembled WGS sequence"/>
</dbReference>
<reference evidence="6 7" key="1">
    <citation type="submission" date="2019-06" db="EMBL/GenBank/DDBJ databases">
        <title>Discovery of a novel chromosome fission-fusion reversal in muntjac.</title>
        <authorList>
            <person name="Mudd A.B."/>
            <person name="Bredeson J.V."/>
            <person name="Baum R."/>
            <person name="Hockemeyer D."/>
            <person name="Rokhsar D.S."/>
        </authorList>
    </citation>
    <scope>NUCLEOTIDE SEQUENCE [LARGE SCALE GENOMIC DNA]</scope>
    <source>
        <strain evidence="6">UTSW_UCB_Mm</strain>
        <tissue evidence="6">Fibroblast cell line</tissue>
    </source>
</reference>
<name>A0A5N3V7V8_MUNMU</name>
<dbReference type="InterPro" id="IPR015943">
    <property type="entry name" value="WD40/YVTN_repeat-like_dom_sf"/>
</dbReference>
<organism evidence="6 7">
    <name type="scientific">Muntiacus muntjak</name>
    <name type="common">Barking deer</name>
    <name type="synonym">Indian muntjac</name>
    <dbReference type="NCBI Taxonomy" id="9888"/>
    <lineage>
        <taxon>Eukaryota</taxon>
        <taxon>Metazoa</taxon>
        <taxon>Chordata</taxon>
        <taxon>Craniata</taxon>
        <taxon>Vertebrata</taxon>
        <taxon>Euteleostomi</taxon>
        <taxon>Mammalia</taxon>
        <taxon>Eutheria</taxon>
        <taxon>Laurasiatheria</taxon>
        <taxon>Artiodactyla</taxon>
        <taxon>Ruminantia</taxon>
        <taxon>Pecora</taxon>
        <taxon>Cervidae</taxon>
        <taxon>Muntiacinae</taxon>
        <taxon>Muntiacus</taxon>
    </lineage>
</organism>
<dbReference type="EMBL" id="VCEA01000003">
    <property type="protein sequence ID" value="KAB0345008.1"/>
    <property type="molecule type" value="Genomic_DNA"/>
</dbReference>
<proteinExistence type="predicted"/>
<protein>
    <submittedName>
        <fullName evidence="6">Uncharacterized protein</fullName>
    </submittedName>
</protein>
<keyword evidence="5" id="KW-0539">Nucleus</keyword>
<dbReference type="PANTHER" id="PTHR46853:SF3">
    <property type="entry name" value="METHYLOSOME PROTEIN WDR77"/>
    <property type="match status" value="1"/>
</dbReference>